<dbReference type="Proteomes" id="UP000189739">
    <property type="component" value="Unassembled WGS sequence"/>
</dbReference>
<gene>
    <name evidence="1" type="ORF">BC343_18840</name>
</gene>
<dbReference type="EMBL" id="MBTF01000039">
    <property type="protein sequence ID" value="OOQ56502.1"/>
    <property type="molecule type" value="Genomic_DNA"/>
</dbReference>
<comment type="caution">
    <text evidence="1">The sequence shown here is derived from an EMBL/GenBank/DDBJ whole genome shotgun (WGS) entry which is preliminary data.</text>
</comment>
<dbReference type="SUPFAM" id="SSF48371">
    <property type="entry name" value="ARM repeat"/>
    <property type="match status" value="1"/>
</dbReference>
<sequence>MNGFLLIFEDRIKTFWEEDMPEAKVQELLNDILVYANSNPEGFKKELAEVQFDYVLQPLPVVLEALAKDSDRWGQFYVDMLEIILERTKKSRRPQDIVDNLIEFAHIETHPKQFVKDIARRLQQELTNDNLYTKAAAISMLPHYLDNPVVEDKGPILHELQNKLKNPKWEIRYLAYISLKPNKLPKGYRLPFKDKFLRMYRGRPLTF</sequence>
<protein>
    <submittedName>
        <fullName evidence="1">Uncharacterized protein</fullName>
    </submittedName>
</protein>
<organism evidence="1 2">
    <name type="scientific">Mucilaginibacter pedocola</name>
    <dbReference type="NCBI Taxonomy" id="1792845"/>
    <lineage>
        <taxon>Bacteria</taxon>
        <taxon>Pseudomonadati</taxon>
        <taxon>Bacteroidota</taxon>
        <taxon>Sphingobacteriia</taxon>
        <taxon>Sphingobacteriales</taxon>
        <taxon>Sphingobacteriaceae</taxon>
        <taxon>Mucilaginibacter</taxon>
    </lineage>
</organism>
<dbReference type="RefSeq" id="WP_078351460.1">
    <property type="nucleotide sequence ID" value="NZ_MBTF01000039.1"/>
</dbReference>
<evidence type="ECO:0000313" key="2">
    <source>
        <dbReference type="Proteomes" id="UP000189739"/>
    </source>
</evidence>
<name>A0A1S9P6C0_9SPHI</name>
<accession>A0A1S9P6C0</accession>
<evidence type="ECO:0000313" key="1">
    <source>
        <dbReference type="EMBL" id="OOQ56502.1"/>
    </source>
</evidence>
<proteinExistence type="predicted"/>
<keyword evidence="2" id="KW-1185">Reference proteome</keyword>
<dbReference type="InterPro" id="IPR016024">
    <property type="entry name" value="ARM-type_fold"/>
</dbReference>
<dbReference type="AlphaFoldDB" id="A0A1S9P6C0"/>
<dbReference type="OrthoDB" id="792660at2"/>
<reference evidence="1 2" key="1">
    <citation type="submission" date="2016-07" db="EMBL/GenBank/DDBJ databases">
        <title>Genomic analysis of zinc-resistant bacterium Mucilaginibacter pedocola TBZ30.</title>
        <authorList>
            <person name="Huang J."/>
            <person name="Tang J."/>
        </authorList>
    </citation>
    <scope>NUCLEOTIDE SEQUENCE [LARGE SCALE GENOMIC DNA]</scope>
    <source>
        <strain evidence="1 2">TBZ30</strain>
    </source>
</reference>